<comment type="caution">
    <text evidence="4">The sequence shown here is derived from an EMBL/GenBank/DDBJ whole genome shotgun (WGS) entry which is preliminary data.</text>
</comment>
<dbReference type="GeneID" id="93093702"/>
<accession>A0A087C127</accession>
<dbReference type="GO" id="GO:1904680">
    <property type="term" value="F:peptide transmembrane transporter activity"/>
    <property type="evidence" value="ECO:0007669"/>
    <property type="project" value="TreeGrafter"/>
</dbReference>
<evidence type="ECO:0000256" key="2">
    <source>
        <dbReference type="SAM" id="SignalP"/>
    </source>
</evidence>
<sequence>MKTRKSGVLAAVSAAAAVAMLLSACGGSSSESKTKVDYVEPSSGIPSSYKGELPTPSATKGYYNQQSRDNVKDGGTLNLAISEIGPNWNYLSTDGNTGYMSNLWQWYQPNLVTAGNDVSGAKISANKDYLTDMKLVSKDPMVVQYDINPKANWNDGKPIDWTAFKATWVAYNGKDQAYNPPSTDGFDSIASVEQGDNAKQVIVKYAKPYYPWQLVFTSLVNPEAGDAKTFTSGWVNNPHNEWAAGPYVVSSSSDSQVTFTPNPKWWGNKPKLDKVVYKQMASTAEINAFENGEIDAADDVSTADQVKTVRSVADGTLRMGYSTKTRVMQYNGKSEALKDVNVRKALTQAFDVATYNKVQFKGLNWEAPQPGSELLSPFQKGYENNRPAEGNFNVANAKKTLESAGYKMGSDGYYAKGGKTLEVSFTYFGTDATQQALAGAYQAMMKSAGIKVKIVNQSESKFSKTVSSGDYQVLPMAWQATSALGFVTAGPQLYTSDGASNFTFVGSKEIDAMLKKAGSLSDYDEQTKAANAAEKEALKLYGTIPVSTPPSFVGAKKNLANYGVTLFANPAPEDVGWQK</sequence>
<name>A0A087C127_9BIFI</name>
<evidence type="ECO:0000259" key="3">
    <source>
        <dbReference type="Pfam" id="PF00496"/>
    </source>
</evidence>
<dbReference type="InterPro" id="IPR000914">
    <property type="entry name" value="SBP_5_dom"/>
</dbReference>
<dbReference type="AlphaFoldDB" id="A0A087C127"/>
<dbReference type="GO" id="GO:0015833">
    <property type="term" value="P:peptide transport"/>
    <property type="evidence" value="ECO:0007669"/>
    <property type="project" value="TreeGrafter"/>
</dbReference>
<keyword evidence="2" id="KW-0732">Signal</keyword>
<dbReference type="EMBL" id="JGZE01000010">
    <property type="protein sequence ID" value="KFI76977.1"/>
    <property type="molecule type" value="Genomic_DNA"/>
</dbReference>
<dbReference type="PANTHER" id="PTHR30290:SF65">
    <property type="entry name" value="MONOACYL PHOSPHATIDYLINOSITOL TETRAMANNOSIDE-BINDING PROTEIN LPQW-RELATED"/>
    <property type="match status" value="1"/>
</dbReference>
<dbReference type="eggNOG" id="COG0747">
    <property type="taxonomic scope" value="Bacteria"/>
</dbReference>
<dbReference type="Gene3D" id="3.10.105.10">
    <property type="entry name" value="Dipeptide-binding Protein, Domain 3"/>
    <property type="match status" value="1"/>
</dbReference>
<dbReference type="Pfam" id="PF00496">
    <property type="entry name" value="SBP_bac_5"/>
    <property type="match status" value="1"/>
</dbReference>
<evidence type="ECO:0000313" key="5">
    <source>
        <dbReference type="Proteomes" id="UP000029082"/>
    </source>
</evidence>
<dbReference type="STRING" id="1437603.GCA_000771525_00143"/>
<organism evidence="4 5">
    <name type="scientific">Bifidobacterium mongoliense DSM 21395</name>
    <dbReference type="NCBI Taxonomy" id="1437603"/>
    <lineage>
        <taxon>Bacteria</taxon>
        <taxon>Bacillati</taxon>
        <taxon>Actinomycetota</taxon>
        <taxon>Actinomycetes</taxon>
        <taxon>Bifidobacteriales</taxon>
        <taxon>Bifidobacteriaceae</taxon>
        <taxon>Bifidobacterium</taxon>
    </lineage>
</organism>
<protein>
    <submittedName>
        <fullName evidence="4">ABC transporter substrate-binding protein</fullName>
    </submittedName>
</protein>
<keyword evidence="5" id="KW-1185">Reference proteome</keyword>
<dbReference type="CDD" id="cd08501">
    <property type="entry name" value="PBP2_Lpqw"/>
    <property type="match status" value="1"/>
</dbReference>
<feature type="chain" id="PRO_5039068135" evidence="2">
    <location>
        <begin position="25"/>
        <end position="579"/>
    </location>
</feature>
<feature type="signal peptide" evidence="2">
    <location>
        <begin position="1"/>
        <end position="24"/>
    </location>
</feature>
<dbReference type="OrthoDB" id="7888869at2"/>
<dbReference type="PROSITE" id="PS51257">
    <property type="entry name" value="PROKAR_LIPOPROTEIN"/>
    <property type="match status" value="1"/>
</dbReference>
<feature type="domain" description="Solute-binding protein family 5" evidence="3">
    <location>
        <begin position="136"/>
        <end position="482"/>
    </location>
</feature>
<reference evidence="4 5" key="1">
    <citation type="submission" date="2014-03" db="EMBL/GenBank/DDBJ databases">
        <title>Genomics of Bifidobacteria.</title>
        <authorList>
            <person name="Ventura M."/>
            <person name="Milani C."/>
            <person name="Lugli G.A."/>
        </authorList>
    </citation>
    <scope>NUCLEOTIDE SEQUENCE [LARGE SCALE GENOMIC DNA]</scope>
    <source>
        <strain evidence="4 5">DSM 21395</strain>
    </source>
</reference>
<evidence type="ECO:0000256" key="1">
    <source>
        <dbReference type="SAM" id="MobiDB-lite"/>
    </source>
</evidence>
<dbReference type="PANTHER" id="PTHR30290">
    <property type="entry name" value="PERIPLASMIC BINDING COMPONENT OF ABC TRANSPORTER"/>
    <property type="match status" value="1"/>
</dbReference>
<feature type="region of interest" description="Disordered" evidence="1">
    <location>
        <begin position="27"/>
        <end position="58"/>
    </location>
</feature>
<proteinExistence type="predicted"/>
<gene>
    <name evidence="4" type="ORF">BMON_0532</name>
</gene>
<evidence type="ECO:0000313" key="4">
    <source>
        <dbReference type="EMBL" id="KFI76977.1"/>
    </source>
</evidence>
<dbReference type="Proteomes" id="UP000029082">
    <property type="component" value="Unassembled WGS sequence"/>
</dbReference>
<dbReference type="SUPFAM" id="SSF53850">
    <property type="entry name" value="Periplasmic binding protein-like II"/>
    <property type="match status" value="1"/>
</dbReference>
<dbReference type="InterPro" id="IPR039424">
    <property type="entry name" value="SBP_5"/>
</dbReference>
<dbReference type="RefSeq" id="WP_033511103.1">
    <property type="nucleotide sequence ID" value="NZ_JDUO01000001.1"/>
</dbReference>
<dbReference type="Gene3D" id="3.90.76.10">
    <property type="entry name" value="Dipeptide-binding Protein, Domain 1"/>
    <property type="match status" value="1"/>
</dbReference>